<dbReference type="InterPro" id="IPR001633">
    <property type="entry name" value="EAL_dom"/>
</dbReference>
<evidence type="ECO:0000259" key="1">
    <source>
        <dbReference type="PROSITE" id="PS50883"/>
    </source>
</evidence>
<dbReference type="PROSITE" id="PS51833">
    <property type="entry name" value="HDOD"/>
    <property type="match status" value="1"/>
</dbReference>
<dbReference type="AlphaFoldDB" id="A0A840R5K0"/>
<dbReference type="InterPro" id="IPR035919">
    <property type="entry name" value="EAL_sf"/>
</dbReference>
<dbReference type="PANTHER" id="PTHR33525:SF4">
    <property type="entry name" value="CYCLIC DI-GMP PHOSPHODIESTERASE CDGJ"/>
    <property type="match status" value="1"/>
</dbReference>
<keyword evidence="4" id="KW-1185">Reference proteome</keyword>
<name>A0A840R5K0_9GAMM</name>
<dbReference type="PROSITE" id="PS50883">
    <property type="entry name" value="EAL"/>
    <property type="match status" value="1"/>
</dbReference>
<dbReference type="InterPro" id="IPR052340">
    <property type="entry name" value="RNase_Y/CdgJ"/>
</dbReference>
<accession>A0A840R5K0</accession>
<evidence type="ECO:0000313" key="3">
    <source>
        <dbReference type="EMBL" id="MBB5188485.1"/>
    </source>
</evidence>
<dbReference type="Proteomes" id="UP000536640">
    <property type="component" value="Unassembled WGS sequence"/>
</dbReference>
<feature type="domain" description="EAL" evidence="1">
    <location>
        <begin position="1"/>
        <end position="209"/>
    </location>
</feature>
<dbReference type="EMBL" id="JACHHW010000007">
    <property type="protein sequence ID" value="MBB5188485.1"/>
    <property type="molecule type" value="Genomic_DNA"/>
</dbReference>
<dbReference type="Gene3D" id="1.10.3210.10">
    <property type="entry name" value="Hypothetical protein af1432"/>
    <property type="match status" value="1"/>
</dbReference>
<dbReference type="Gene3D" id="3.20.20.450">
    <property type="entry name" value="EAL domain"/>
    <property type="match status" value="1"/>
</dbReference>
<dbReference type="PANTHER" id="PTHR33525">
    <property type="match status" value="1"/>
</dbReference>
<evidence type="ECO:0000259" key="2">
    <source>
        <dbReference type="PROSITE" id="PS51833"/>
    </source>
</evidence>
<dbReference type="RefSeq" id="WP_184463895.1">
    <property type="nucleotide sequence ID" value="NZ_JACHHW010000007.1"/>
</dbReference>
<proteinExistence type="predicted"/>
<dbReference type="InterPro" id="IPR014408">
    <property type="entry name" value="dGMP_Pdiesterase_EAL/HD-GYP"/>
</dbReference>
<sequence length="408" mass="45058">MSDSSTLLMARQPILNRYGKTVAYELLCRSVEIDSLKSQNENGTMATGEVLIGAFHDLGIDSITNGLPAFVNLTESWLYNPPAVQADKLVCEVLEYISATPANIEAVQQLRRLGFKVALDDYTGDPEQDKWLPHVDIVKVDISDLLPGHSSASLLQQHQRDGLIWLAEKVETIKEFERCKEEGYSLFQGFFFSRPAPLFGKRNNDSQFAVMRLLKVLGNDESTMLDISRAIQSDPQLSYRILQFMNSASVAKVTEITSVHHAATMAGVNRIKSWATMLVLSRLDHKPRALLEQALCRAYLCQLLAQKHPGVDQHTAYTTGMFSLLDAFIDIPLKDVCSKLALPASMTTALLDHTGAYGEILDLAIALSKGNWPQITGLSTDISLADLADIQSKAFTELSQQLKLTGLS</sequence>
<dbReference type="InterPro" id="IPR013976">
    <property type="entry name" value="HDOD"/>
</dbReference>
<comment type="caution">
    <text evidence="3">The sequence shown here is derived from an EMBL/GenBank/DDBJ whole genome shotgun (WGS) entry which is preliminary data.</text>
</comment>
<feature type="domain" description="HDOD" evidence="2">
    <location>
        <begin position="203"/>
        <end position="388"/>
    </location>
</feature>
<dbReference type="SUPFAM" id="SSF141868">
    <property type="entry name" value="EAL domain-like"/>
    <property type="match status" value="1"/>
</dbReference>
<dbReference type="SUPFAM" id="SSF109604">
    <property type="entry name" value="HD-domain/PDEase-like"/>
    <property type="match status" value="1"/>
</dbReference>
<dbReference type="Pfam" id="PF00563">
    <property type="entry name" value="EAL"/>
    <property type="match status" value="1"/>
</dbReference>
<gene>
    <name evidence="3" type="ORF">HNQ57_002767</name>
</gene>
<dbReference type="PIRSF" id="PIRSF003180">
    <property type="entry name" value="DiGMPpdiest_YuxH"/>
    <property type="match status" value="1"/>
</dbReference>
<dbReference type="SMART" id="SM00052">
    <property type="entry name" value="EAL"/>
    <property type="match status" value="1"/>
</dbReference>
<organism evidence="3 4">
    <name type="scientific">Zhongshania antarctica</name>
    <dbReference type="NCBI Taxonomy" id="641702"/>
    <lineage>
        <taxon>Bacteria</taxon>
        <taxon>Pseudomonadati</taxon>
        <taxon>Pseudomonadota</taxon>
        <taxon>Gammaproteobacteria</taxon>
        <taxon>Cellvibrionales</taxon>
        <taxon>Spongiibacteraceae</taxon>
        <taxon>Zhongshania</taxon>
    </lineage>
</organism>
<protein>
    <submittedName>
        <fullName evidence="3">EAL and modified HD-GYP domain-containing signal transduction protein</fullName>
    </submittedName>
</protein>
<evidence type="ECO:0000313" key="4">
    <source>
        <dbReference type="Proteomes" id="UP000536640"/>
    </source>
</evidence>
<reference evidence="3 4" key="1">
    <citation type="submission" date="2020-08" db="EMBL/GenBank/DDBJ databases">
        <title>Genomic Encyclopedia of Type Strains, Phase IV (KMG-IV): sequencing the most valuable type-strain genomes for metagenomic binning, comparative biology and taxonomic classification.</title>
        <authorList>
            <person name="Goeker M."/>
        </authorList>
    </citation>
    <scope>NUCLEOTIDE SEQUENCE [LARGE SCALE GENOMIC DNA]</scope>
    <source>
        <strain evidence="3 4">DSM 25701</strain>
    </source>
</reference>
<dbReference type="Pfam" id="PF08668">
    <property type="entry name" value="HDOD"/>
    <property type="match status" value="1"/>
</dbReference>